<dbReference type="Pfam" id="PF07883">
    <property type="entry name" value="Cupin_2"/>
    <property type="match status" value="1"/>
</dbReference>
<dbReference type="SUPFAM" id="SSF51182">
    <property type="entry name" value="RmlC-like cupins"/>
    <property type="match status" value="1"/>
</dbReference>
<dbReference type="InterPro" id="IPR016672">
    <property type="entry name" value="Polyketide_Synth_CurC_prd"/>
</dbReference>
<sequence length="141" mass="14803">MTAVRPLRVNAGDVPPNRRRGGDIRVTLSPATVGATSGFGGVLKMLPGESVTEHYHPYSEEFLHVVAGQLDFFVDGALTRLGPGDSLIVPIGARHRAVNTGDVEIHAIFHLSPLAPLPALGHVDVEPPLYGHAPLPQVGGA</sequence>
<dbReference type="PANTHER" id="PTHR36114:SF1">
    <property type="entry name" value="16.7 KDA PROTEIN IN WHIE LOCUS"/>
    <property type="match status" value="1"/>
</dbReference>
<evidence type="ECO:0000313" key="3">
    <source>
        <dbReference type="EMBL" id="GLH98502.1"/>
    </source>
</evidence>
<feature type="domain" description="Cupin type-2" evidence="2">
    <location>
        <begin position="42"/>
        <end position="107"/>
    </location>
</feature>
<dbReference type="InterPro" id="IPR052044">
    <property type="entry name" value="PKS_Associated_Protein"/>
</dbReference>
<dbReference type="PIRSF" id="PIRSF016602">
    <property type="entry name" value="CurC_prd"/>
    <property type="match status" value="1"/>
</dbReference>
<comment type="caution">
    <text evidence="3">The sequence shown here is derived from an EMBL/GenBank/DDBJ whole genome shotgun (WGS) entry which is preliminary data.</text>
</comment>
<proteinExistence type="predicted"/>
<name>A0ABQ5QX57_9ACTN</name>
<evidence type="ECO:0000259" key="2">
    <source>
        <dbReference type="Pfam" id="PF07883"/>
    </source>
</evidence>
<dbReference type="PANTHER" id="PTHR36114">
    <property type="entry name" value="16.7 KDA PROTEIN IN WHIE LOCUS"/>
    <property type="match status" value="1"/>
</dbReference>
<feature type="region of interest" description="Disordered" evidence="1">
    <location>
        <begin position="1"/>
        <end position="20"/>
    </location>
</feature>
<dbReference type="Gene3D" id="2.60.120.10">
    <property type="entry name" value="Jelly Rolls"/>
    <property type="match status" value="1"/>
</dbReference>
<evidence type="ECO:0000256" key="1">
    <source>
        <dbReference type="SAM" id="MobiDB-lite"/>
    </source>
</evidence>
<evidence type="ECO:0000313" key="4">
    <source>
        <dbReference type="Proteomes" id="UP001144280"/>
    </source>
</evidence>
<dbReference type="InterPro" id="IPR014710">
    <property type="entry name" value="RmlC-like_jellyroll"/>
</dbReference>
<dbReference type="RefSeq" id="WP_281897460.1">
    <property type="nucleotide sequence ID" value="NZ_BSDI01000017.1"/>
</dbReference>
<dbReference type="EMBL" id="BSDI01000017">
    <property type="protein sequence ID" value="GLH98502.1"/>
    <property type="molecule type" value="Genomic_DNA"/>
</dbReference>
<accession>A0ABQ5QX57</accession>
<dbReference type="Proteomes" id="UP001144280">
    <property type="component" value="Unassembled WGS sequence"/>
</dbReference>
<dbReference type="InterPro" id="IPR011051">
    <property type="entry name" value="RmlC_Cupin_sf"/>
</dbReference>
<protein>
    <submittedName>
        <fullName evidence="3">16.7 kDa protein in whiE Pa4123</fullName>
    </submittedName>
</protein>
<keyword evidence="4" id="KW-1185">Reference proteome</keyword>
<reference evidence="3" key="1">
    <citation type="submission" date="2022-12" db="EMBL/GenBank/DDBJ databases">
        <title>New Phytohabitans aurantiacus sp. RD004123 nov., an actinomycete isolated from soil.</title>
        <authorList>
            <person name="Triningsih D.W."/>
            <person name="Harunari E."/>
            <person name="Igarashi Y."/>
        </authorList>
    </citation>
    <scope>NUCLEOTIDE SEQUENCE</scope>
    <source>
        <strain evidence="3">RD004123</strain>
    </source>
</reference>
<gene>
    <name evidence="3" type="ORF">Pa4123_37770</name>
</gene>
<dbReference type="InterPro" id="IPR013096">
    <property type="entry name" value="Cupin_2"/>
</dbReference>
<organism evidence="3 4">
    <name type="scientific">Phytohabitans aurantiacus</name>
    <dbReference type="NCBI Taxonomy" id="3016789"/>
    <lineage>
        <taxon>Bacteria</taxon>
        <taxon>Bacillati</taxon>
        <taxon>Actinomycetota</taxon>
        <taxon>Actinomycetes</taxon>
        <taxon>Micromonosporales</taxon>
        <taxon>Micromonosporaceae</taxon>
    </lineage>
</organism>